<evidence type="ECO:0008006" key="3">
    <source>
        <dbReference type="Google" id="ProtNLM"/>
    </source>
</evidence>
<dbReference type="EMBL" id="JBJJXE010000002">
    <property type="protein sequence ID" value="MFL1731808.1"/>
    <property type="molecule type" value="Genomic_DNA"/>
</dbReference>
<dbReference type="InterPro" id="IPR011047">
    <property type="entry name" value="Quinoprotein_ADH-like_sf"/>
</dbReference>
<evidence type="ECO:0000313" key="1">
    <source>
        <dbReference type="EMBL" id="MFL1731808.1"/>
    </source>
</evidence>
<sequence length="670" mass="74969">MSIDLCLRSVFFLALMKVLLCAMPAVAMQYGSGLLQIHSSSCPADTPIITGIHAASNHAHLSLAYHDGRDWRGGLLKYPISNAIVMGADGSALHNSHQALRPDVWAVDDTLRHFGTQGQSDPNDHHIWLLKDKYDDHDGRLVKLVAGDEHVVKRLLNYSENELNNIAEMIQDQTIGAVMYPSDDDAKTGLLLYADHKGVLRVIDDAGRQKMAYLPKNVLGKPYGIDAIWRLHRVRVYDEQGWVERLIGIGGFGRSAYGLMAIDLTDISHPRVLYHLNTDELPRLSHIHAPVSMGYLWQDGRRVATFVFGGGIDECYQGNTHCHKSVAQGSAVYVIDALTGKLLHEWHDDMSNTYMKHGFASQMTLVDRQGDGVFEHIYAADLGGQIFRLNVNDGDAVRVFSANDDESLANDLFGIHHQRFYQKPIITLYDSHRHPRPFGRHRRFALISIASSDQLPMMTGKVNRVYGIFDDGLIDLNDHPTIFIDELVEIDDQVHTPIEWLGKVAQSKGWTRALNIGGDTNVTLMNDGVIIPSMTKSSRLGATAFYHLNPVKIADCLHEMVVEPQAFCLPFGVCASHRKQKAVGNTWHDATGTAMIQGNWPTSMVKSNDGESLTWRILMPNKKVADESGIKMLDDMQDDERIKDIASSVSSPFERTVRFLRWYDVRSTKD</sequence>
<keyword evidence="2" id="KW-1185">Reference proteome</keyword>
<dbReference type="Proteomes" id="UP001624684">
    <property type="component" value="Unassembled WGS sequence"/>
</dbReference>
<comment type="caution">
    <text evidence="1">The sequence shown here is derived from an EMBL/GenBank/DDBJ whole genome shotgun (WGS) entry which is preliminary data.</text>
</comment>
<dbReference type="RefSeq" id="WP_407068607.1">
    <property type="nucleotide sequence ID" value="NZ_JBJJXE010000002.1"/>
</dbReference>
<reference evidence="1 2" key="1">
    <citation type="submission" date="2024-11" db="EMBL/GenBank/DDBJ databases">
        <title>First Report of Moraxella oculi in Brazil in an Infectious Bovine Keratoconjunctivitis Outbreak.</title>
        <authorList>
            <person name="Carvalho C.V."/>
            <person name="Domingues R."/>
            <person name="Coutinho C."/>
            <person name="Honorio N.T.B.S."/>
            <person name="Faza D.R.L.R."/>
            <person name="Carvalho W.A."/>
            <person name="Machado A.B.F."/>
            <person name="Martins M.F."/>
            <person name="Gaspar E.B."/>
        </authorList>
    </citation>
    <scope>NUCLEOTIDE SEQUENCE [LARGE SCALE GENOMIC DNA]</scope>
    <source>
        <strain evidence="1 2">2117LE</strain>
    </source>
</reference>
<proteinExistence type="predicted"/>
<accession>A0ABW8U3T3</accession>
<name>A0ABW8U3T3_9GAMM</name>
<organism evidence="1 2">
    <name type="scientific">Moraxella oculi</name>
    <dbReference type="NCBI Taxonomy" id="2940516"/>
    <lineage>
        <taxon>Bacteria</taxon>
        <taxon>Pseudomonadati</taxon>
        <taxon>Pseudomonadota</taxon>
        <taxon>Gammaproteobacteria</taxon>
        <taxon>Moraxellales</taxon>
        <taxon>Moraxellaceae</taxon>
        <taxon>Moraxella</taxon>
    </lineage>
</organism>
<protein>
    <recommendedName>
        <fullName evidence="3">PilC beta-propeller domain-containing protein</fullName>
    </recommendedName>
</protein>
<gene>
    <name evidence="1" type="ORF">ACJHVH_02160</name>
</gene>
<evidence type="ECO:0000313" key="2">
    <source>
        <dbReference type="Proteomes" id="UP001624684"/>
    </source>
</evidence>
<dbReference type="SUPFAM" id="SSF50998">
    <property type="entry name" value="Quinoprotein alcohol dehydrogenase-like"/>
    <property type="match status" value="1"/>
</dbReference>